<dbReference type="InterPro" id="IPR056067">
    <property type="entry name" value="DUF7650"/>
</dbReference>
<keyword evidence="4" id="KW-0539">Nucleus</keyword>
<feature type="region of interest" description="Disordered" evidence="5">
    <location>
        <begin position="628"/>
        <end position="647"/>
    </location>
</feature>
<evidence type="ECO:0000256" key="2">
    <source>
        <dbReference type="ARBA" id="ARBA00023015"/>
    </source>
</evidence>
<dbReference type="InterPro" id="IPR057712">
    <property type="entry name" value="DUF7952"/>
</dbReference>
<dbReference type="GO" id="GO:0003714">
    <property type="term" value="F:transcription corepressor activity"/>
    <property type="evidence" value="ECO:0007669"/>
    <property type="project" value="TreeGrafter"/>
</dbReference>
<dbReference type="EMBL" id="KI517481">
    <property type="protein sequence ID" value="ESQ39429.1"/>
    <property type="molecule type" value="Genomic_DNA"/>
</dbReference>
<gene>
    <name evidence="8" type="ORF">EUTSA_v10001316mg</name>
</gene>
<protein>
    <recommendedName>
        <fullName evidence="10">SANT domain-containing protein</fullName>
    </recommendedName>
</protein>
<comment type="subcellular location">
    <subcellularLocation>
        <location evidence="1">Nucleus</location>
    </subcellularLocation>
</comment>
<feature type="region of interest" description="Disordered" evidence="5">
    <location>
        <begin position="739"/>
        <end position="787"/>
    </location>
</feature>
<feature type="domain" description="DUF7952" evidence="7">
    <location>
        <begin position="151"/>
        <end position="281"/>
    </location>
</feature>
<evidence type="ECO:0000313" key="8">
    <source>
        <dbReference type="EMBL" id="ESQ39429.1"/>
    </source>
</evidence>
<dbReference type="KEGG" id="eus:EUTSA_v10001316mg"/>
<dbReference type="PANTHER" id="PTHR13859:SF11">
    <property type="entry name" value="GRUNGE, ISOFORM J"/>
    <property type="match status" value="1"/>
</dbReference>
<name>V4L6W6_EUTSA</name>
<feature type="region of interest" description="Disordered" evidence="5">
    <location>
        <begin position="403"/>
        <end position="454"/>
    </location>
</feature>
<evidence type="ECO:0000256" key="4">
    <source>
        <dbReference type="ARBA" id="ARBA00023242"/>
    </source>
</evidence>
<dbReference type="OMA" id="STKRIHR"/>
<dbReference type="AlphaFoldDB" id="V4L6W6"/>
<dbReference type="Pfam" id="PF24662">
    <property type="entry name" value="DUF7650"/>
    <property type="match status" value="1"/>
</dbReference>
<accession>V4L6W6</accession>
<proteinExistence type="predicted"/>
<keyword evidence="9" id="KW-1185">Reference proteome</keyword>
<dbReference type="Proteomes" id="UP000030689">
    <property type="component" value="Unassembled WGS sequence"/>
</dbReference>
<dbReference type="Pfam" id="PF25826">
    <property type="entry name" value="DUF7952"/>
    <property type="match status" value="1"/>
</dbReference>
<evidence type="ECO:0000259" key="6">
    <source>
        <dbReference type="Pfam" id="PF24662"/>
    </source>
</evidence>
<evidence type="ECO:0008006" key="10">
    <source>
        <dbReference type="Google" id="ProtNLM"/>
    </source>
</evidence>
<evidence type="ECO:0000256" key="5">
    <source>
        <dbReference type="SAM" id="MobiDB-lite"/>
    </source>
</evidence>
<feature type="domain" description="DUF7650" evidence="6">
    <location>
        <begin position="313"/>
        <end position="396"/>
    </location>
</feature>
<evidence type="ECO:0000256" key="1">
    <source>
        <dbReference type="ARBA" id="ARBA00004123"/>
    </source>
</evidence>
<dbReference type="eggNOG" id="ENOG502QQVN">
    <property type="taxonomic scope" value="Eukaryota"/>
</dbReference>
<feature type="region of interest" description="Disordered" evidence="5">
    <location>
        <begin position="480"/>
        <end position="540"/>
    </location>
</feature>
<evidence type="ECO:0000313" key="9">
    <source>
        <dbReference type="Proteomes" id="UP000030689"/>
    </source>
</evidence>
<evidence type="ECO:0000256" key="3">
    <source>
        <dbReference type="ARBA" id="ARBA00023163"/>
    </source>
</evidence>
<dbReference type="GO" id="GO:0000118">
    <property type="term" value="C:histone deacetylase complex"/>
    <property type="evidence" value="ECO:0007669"/>
    <property type="project" value="EnsemblPlants"/>
</dbReference>
<feature type="compositionally biased region" description="Basic residues" evidence="5">
    <location>
        <begin position="752"/>
        <end position="766"/>
    </location>
</feature>
<sequence>MEPMHSDDDMEGFVDEASKQLNSPYLRGINGEPEVLPRVGDQYQADIPVLVPEFDRFKLIRCFGSEPHPQSLVTFCLPIPLMWTRSEKFKSFREAESEQENDVSLVKSEPAARMKPRSVVLALPCQRNAKFKFVWLDETLYPFPGTMGESWEDAEQQRFLLGLYCLGKNLVLVQRIVGSKKMGDMLSYYYGRFYRSNEYRRWVDGRKLRSRRSVQGHKLLTGWRQQELLSRISSHVSEECKSMLLQVSKAFREDKIALEEYVFTLKNTVGIDMLTEAIGIGKGKKDLSNCALEPTKLNHGNSEVRIRNDLPIADIVKFLTGEYRMSKTRSSDLFWEAVWPRLLARGWHSEQPKDGPRNSLVFLIPEANKFSRRKMSKGNHYFDSLTDVLNKVALDPTLLELTTDEDGEKKEEVIKNDPPINLEEFDDSSHDSKKKKNNKKRYLQPRSKTSKSQEVTMFTIVDTSEANGCTLKELRSLPVETGNSVANSPSYLSESEDNLSEESENKAETTTAKSMASRVCGGGSISSGKSSSVNMDNSTSRSTISLCENRRCGRPRNPKLLPVCAKRSSLADCTVRESGCFGKTQYRKKKPVKNGTQMRPNPSEADQNVVLMREEHIDQDQTLKLSSTDSFVDDSSCGRNEDGHISPERTREDFDLNVSQISLEREDNGTDTVITDMVHNSESSCAEQSSVPMDVEMQCKPQELQVTGDLLPGRRQSTRTRPLTTKALEAFAFGYLGNSKKKRKAKEESRSKSSRTKSTKRIHRHSLVSSGFRNGTVEDGSNTDEYE</sequence>
<keyword evidence="3" id="KW-0804">Transcription</keyword>
<dbReference type="STRING" id="72664.V4L6W6"/>
<dbReference type="Gramene" id="ESQ39429">
    <property type="protein sequence ID" value="ESQ39429"/>
    <property type="gene ID" value="EUTSA_v10001316mg"/>
</dbReference>
<reference evidence="8 9" key="1">
    <citation type="journal article" date="2013" name="Front. Plant Sci.">
        <title>The Reference Genome of the Halophytic Plant Eutrema salsugineum.</title>
        <authorList>
            <person name="Yang R."/>
            <person name="Jarvis D.E."/>
            <person name="Chen H."/>
            <person name="Beilstein M.A."/>
            <person name="Grimwood J."/>
            <person name="Jenkins J."/>
            <person name="Shu S."/>
            <person name="Prochnik S."/>
            <person name="Xin M."/>
            <person name="Ma C."/>
            <person name="Schmutz J."/>
            <person name="Wing R.A."/>
            <person name="Mitchell-Olds T."/>
            <person name="Schumaker K.S."/>
            <person name="Wang X."/>
        </authorList>
    </citation>
    <scope>NUCLEOTIDE SEQUENCE [LARGE SCALE GENOMIC DNA]</scope>
</reference>
<keyword evidence="2" id="KW-0805">Transcription regulation</keyword>
<evidence type="ECO:0000259" key="7">
    <source>
        <dbReference type="Pfam" id="PF25826"/>
    </source>
</evidence>
<feature type="compositionally biased region" description="Basic residues" evidence="5">
    <location>
        <begin position="432"/>
        <end position="443"/>
    </location>
</feature>
<dbReference type="PANTHER" id="PTHR13859">
    <property type="entry name" value="ATROPHIN-RELATED"/>
    <property type="match status" value="1"/>
</dbReference>
<organism evidence="8 9">
    <name type="scientific">Eutrema salsugineum</name>
    <name type="common">Saltwater cress</name>
    <name type="synonym">Sisymbrium salsugineum</name>
    <dbReference type="NCBI Taxonomy" id="72664"/>
    <lineage>
        <taxon>Eukaryota</taxon>
        <taxon>Viridiplantae</taxon>
        <taxon>Streptophyta</taxon>
        <taxon>Embryophyta</taxon>
        <taxon>Tracheophyta</taxon>
        <taxon>Spermatophyta</taxon>
        <taxon>Magnoliopsida</taxon>
        <taxon>eudicotyledons</taxon>
        <taxon>Gunneridae</taxon>
        <taxon>Pentapetalae</taxon>
        <taxon>rosids</taxon>
        <taxon>malvids</taxon>
        <taxon>Brassicales</taxon>
        <taxon>Brassicaceae</taxon>
        <taxon>Eutremeae</taxon>
        <taxon>Eutrema</taxon>
    </lineage>
</organism>